<name>A0A2P4EY76_9GAMM</name>
<dbReference type="SUPFAM" id="SSF51261">
    <property type="entry name" value="Duplicated hybrid motif"/>
    <property type="match status" value="1"/>
</dbReference>
<sequence>MNIIILTGRNGASRTLTLGAPWVAAGVCLLLALPLVASLVTWQLMAGSSTELAAADSSVPQWQQVLQDYDVDPLVEDDGTQAQIERMSQQLARLQMRLTRLDALGERLTELGDFNDGEFDFGSNSDFDFGIDLESGMGGPELRDDDLTFEAPSDLQGLIEQLSARVDNRTQQLQLLEDLMVNRQTDVDAMLDFVPVSVGHLSSTFGRRTDPITGRISMHNGLDFAAPRGTPIHAVGAGVVIFAGRHGAYGNMIEINHGGGLKTRYAHASVLKVSKGDLVQKGQEIAAVGTTGRSTGPHLHLEVYRNGMAVNPARFLALK</sequence>
<dbReference type="Gene3D" id="2.70.70.10">
    <property type="entry name" value="Glucose Permease (Domain IIA)"/>
    <property type="match status" value="1"/>
</dbReference>
<dbReference type="InterPro" id="IPR050570">
    <property type="entry name" value="Cell_wall_metabolism_enzyme"/>
</dbReference>
<keyword evidence="1" id="KW-0812">Transmembrane</keyword>
<keyword evidence="1" id="KW-0472">Membrane</keyword>
<gene>
    <name evidence="3" type="ORF">C1949_05310</name>
</gene>
<dbReference type="PANTHER" id="PTHR21666:SF291">
    <property type="entry name" value="STAGE II SPORULATION PROTEIN Q"/>
    <property type="match status" value="1"/>
</dbReference>
<dbReference type="PANTHER" id="PTHR21666">
    <property type="entry name" value="PEPTIDASE-RELATED"/>
    <property type="match status" value="1"/>
</dbReference>
<organism evidence="3 4">
    <name type="scientific">Halopseudomonas oceani</name>
    <dbReference type="NCBI Taxonomy" id="1708783"/>
    <lineage>
        <taxon>Bacteria</taxon>
        <taxon>Pseudomonadati</taxon>
        <taxon>Pseudomonadota</taxon>
        <taxon>Gammaproteobacteria</taxon>
        <taxon>Pseudomonadales</taxon>
        <taxon>Pseudomonadaceae</taxon>
        <taxon>Halopseudomonas</taxon>
    </lineage>
</organism>
<evidence type="ECO:0000313" key="3">
    <source>
        <dbReference type="EMBL" id="POB05188.1"/>
    </source>
</evidence>
<feature type="domain" description="M23ase beta-sheet core" evidence="2">
    <location>
        <begin position="218"/>
        <end position="312"/>
    </location>
</feature>
<feature type="transmembrane region" description="Helical" evidence="1">
    <location>
        <begin position="20"/>
        <end position="42"/>
    </location>
</feature>
<proteinExistence type="predicted"/>
<dbReference type="FunFam" id="2.70.70.10:FF:000006">
    <property type="entry name" value="M23 family peptidase"/>
    <property type="match status" value="1"/>
</dbReference>
<keyword evidence="4" id="KW-1185">Reference proteome</keyword>
<accession>A0A2P4EY76</accession>
<evidence type="ECO:0000313" key="4">
    <source>
        <dbReference type="Proteomes" id="UP000243451"/>
    </source>
</evidence>
<dbReference type="CDD" id="cd12797">
    <property type="entry name" value="M23_peptidase"/>
    <property type="match status" value="1"/>
</dbReference>
<dbReference type="GO" id="GO:0004222">
    <property type="term" value="F:metalloendopeptidase activity"/>
    <property type="evidence" value="ECO:0007669"/>
    <property type="project" value="TreeGrafter"/>
</dbReference>
<dbReference type="Pfam" id="PF01551">
    <property type="entry name" value="Peptidase_M23"/>
    <property type="match status" value="1"/>
</dbReference>
<dbReference type="AlphaFoldDB" id="A0A2P4EY76"/>
<dbReference type="InterPro" id="IPR011055">
    <property type="entry name" value="Dup_hybrid_motif"/>
</dbReference>
<dbReference type="InterPro" id="IPR016047">
    <property type="entry name" value="M23ase_b-sheet_dom"/>
</dbReference>
<dbReference type="OrthoDB" id="9815245at2"/>
<comment type="caution">
    <text evidence="3">The sequence shown here is derived from an EMBL/GenBank/DDBJ whole genome shotgun (WGS) entry which is preliminary data.</text>
</comment>
<reference evidence="3 4" key="1">
    <citation type="submission" date="2018-01" db="EMBL/GenBank/DDBJ databases">
        <title>Draft genome of the type strain Pseudomonas oceani DSM 100277 isolated from the deep water in Okinawa trough, northwestern Pacific Ocean.</title>
        <authorList>
            <person name="Gomila M."/>
            <person name="Mulet M."/>
            <person name="Garcia-Valdes E."/>
            <person name="Lalucat J."/>
        </authorList>
    </citation>
    <scope>NUCLEOTIDE SEQUENCE [LARGE SCALE GENOMIC DNA]</scope>
    <source>
        <strain evidence="3 4">DSM 100277</strain>
    </source>
</reference>
<dbReference type="RefSeq" id="WP_104737424.1">
    <property type="nucleotide sequence ID" value="NZ_BMHR01000001.1"/>
</dbReference>
<dbReference type="Proteomes" id="UP000243451">
    <property type="component" value="Unassembled WGS sequence"/>
</dbReference>
<protein>
    <recommendedName>
        <fullName evidence="2">M23ase beta-sheet core domain-containing protein</fullName>
    </recommendedName>
</protein>
<keyword evidence="1" id="KW-1133">Transmembrane helix</keyword>
<dbReference type="EMBL" id="PPSK01000003">
    <property type="protein sequence ID" value="POB05188.1"/>
    <property type="molecule type" value="Genomic_DNA"/>
</dbReference>
<evidence type="ECO:0000256" key="1">
    <source>
        <dbReference type="SAM" id="Phobius"/>
    </source>
</evidence>
<evidence type="ECO:0000259" key="2">
    <source>
        <dbReference type="Pfam" id="PF01551"/>
    </source>
</evidence>